<proteinExistence type="predicted"/>
<dbReference type="Proteomes" id="UP000001249">
    <property type="component" value="Segment"/>
</dbReference>
<dbReference type="RefSeq" id="YP_851061.1">
    <property type="nucleotide sequence ID" value="NC_008562.1"/>
</dbReference>
<name>A0A7G1_9CAUD</name>
<dbReference type="GeneID" id="4484341"/>
<evidence type="ECO:0000313" key="2">
    <source>
        <dbReference type="Proteomes" id="UP000001249"/>
    </source>
</evidence>
<organism evidence="1 2">
    <name type="scientific">Microcystis phage LMM01</name>
    <dbReference type="NCBI Taxonomy" id="2856824"/>
    <lineage>
        <taxon>Viruses</taxon>
        <taxon>Duplodnaviria</taxon>
        <taxon>Heunggongvirae</taxon>
        <taxon>Uroviricota</taxon>
        <taxon>Caudoviricetes</taxon>
        <taxon>Fukuivirus</taxon>
        <taxon>Fukuivirus LMM01</taxon>
    </lineage>
</organism>
<keyword evidence="2" id="KW-1185">Reference proteome</keyword>
<evidence type="ECO:0000313" key="1">
    <source>
        <dbReference type="EMBL" id="BAF36138.1"/>
    </source>
</evidence>
<accession>A0A7G1</accession>
<sequence>MIDIHTSAMAYINATRPHLVRGPTLGIRYIRNTMYTVKTAFKANTVIDIPVSP</sequence>
<reference evidence="2" key="1">
    <citation type="journal article" date="2008" name="J. Bacteriol.">
        <title>Ma-LMM01 infecting toxic Microcystis aeruginosa illuminates diverse cyanophage genome strategies.</title>
        <authorList>
            <person name="Yoshida T."/>
            <person name="Nagasaki K."/>
            <person name="Takashima Y."/>
            <person name="Shirai Y."/>
            <person name="Tomaru Y."/>
            <person name="Takao Y."/>
            <person name="Sakamoto S."/>
            <person name="Hiroishi S."/>
            <person name="Ogata H."/>
        </authorList>
    </citation>
    <scope>NUCLEOTIDE SEQUENCE</scope>
</reference>
<dbReference type="KEGG" id="vg:4484341"/>
<protein>
    <submittedName>
        <fullName evidence="1">Uncharacterized protein</fullName>
    </submittedName>
</protein>
<dbReference type="EMBL" id="AB231700">
    <property type="protein sequence ID" value="BAF36138.1"/>
    <property type="molecule type" value="Genomic_DNA"/>
</dbReference>